<accession>A0A2T0TLT6</accession>
<dbReference type="SUPFAM" id="SSF56281">
    <property type="entry name" value="Metallo-hydrolase/oxidoreductase"/>
    <property type="match status" value="1"/>
</dbReference>
<dbReference type="InterPro" id="IPR052159">
    <property type="entry name" value="Competence_DNA_uptake"/>
</dbReference>
<sequence length="395" mass="45013">MKFLDWRSAVHQLTDEFDNTPHKKGQLHNDQEKLSRQNELFRTAHTYLDRCYQCKPSDGILPILSTRKGDKLLKIHFLNVGHGDCTFIEFPSGNLMMIDINNSTSLPEEDIAALAENKGLSTFAFKHGVGFQSRSWEEYYKSLLVDPFEYYKENFNGKSVFRYIQTHPDMDHLSGLHRFFWQEKVPLINFWDVDHEKEISEEDFNSLKYSYVDWLVYSLLRKGNGPDDTDQKVLNKYNGDMGDYWTSDGISVLSPTDSLIEKCNRTGSYNDCSYVLSLSYGGRRVILPGDAEAAAWTSILDSNDKSVLRCDILKAAHHGRKSGYHEEAVTTMDPSIVVCSVGKKPSTDASQDYARVADSVLSTRYQGSIIATIWDDGEVWVDNHKGERISSLPIL</sequence>
<dbReference type="PANTHER" id="PTHR30619:SF1">
    <property type="entry name" value="RECOMBINATION PROTEIN 2"/>
    <property type="match status" value="1"/>
</dbReference>
<dbReference type="Gene3D" id="3.60.15.10">
    <property type="entry name" value="Ribonuclease Z/Hydroxyacylglutathione hydrolase-like"/>
    <property type="match status" value="1"/>
</dbReference>
<dbReference type="PANTHER" id="PTHR30619">
    <property type="entry name" value="DNA INTERNALIZATION/COMPETENCE PROTEIN COMEC/REC2"/>
    <property type="match status" value="1"/>
</dbReference>
<name>A0A2T0TLT6_9PSEU</name>
<keyword evidence="2" id="KW-1185">Reference proteome</keyword>
<dbReference type="InterPro" id="IPR036866">
    <property type="entry name" value="RibonucZ/Hydroxyglut_hydro"/>
</dbReference>
<comment type="caution">
    <text evidence="1">The sequence shown here is derived from an EMBL/GenBank/DDBJ whole genome shotgun (WGS) entry which is preliminary data.</text>
</comment>
<reference evidence="1 2" key="1">
    <citation type="submission" date="2018-03" db="EMBL/GenBank/DDBJ databases">
        <title>Genomic Encyclopedia of Archaeal and Bacterial Type Strains, Phase II (KMG-II): from individual species to whole genera.</title>
        <authorList>
            <person name="Goeker M."/>
        </authorList>
    </citation>
    <scope>NUCLEOTIDE SEQUENCE [LARGE SCALE GENOMIC DNA]</scope>
    <source>
        <strain evidence="1 2">DSM 44720</strain>
    </source>
</reference>
<gene>
    <name evidence="1" type="ORF">CLV43_101901</name>
</gene>
<proteinExistence type="predicted"/>
<organism evidence="1 2">
    <name type="scientific">Umezawaea tangerina</name>
    <dbReference type="NCBI Taxonomy" id="84725"/>
    <lineage>
        <taxon>Bacteria</taxon>
        <taxon>Bacillati</taxon>
        <taxon>Actinomycetota</taxon>
        <taxon>Actinomycetes</taxon>
        <taxon>Pseudonocardiales</taxon>
        <taxon>Pseudonocardiaceae</taxon>
        <taxon>Umezawaea</taxon>
    </lineage>
</organism>
<dbReference type="EMBL" id="PVTF01000001">
    <property type="protein sequence ID" value="PRY46623.1"/>
    <property type="molecule type" value="Genomic_DNA"/>
</dbReference>
<keyword evidence="1" id="KW-0378">Hydrolase</keyword>
<evidence type="ECO:0000313" key="2">
    <source>
        <dbReference type="Proteomes" id="UP000239494"/>
    </source>
</evidence>
<dbReference type="GO" id="GO:0016787">
    <property type="term" value="F:hydrolase activity"/>
    <property type="evidence" value="ECO:0007669"/>
    <property type="project" value="UniProtKB-KW"/>
</dbReference>
<dbReference type="Proteomes" id="UP000239494">
    <property type="component" value="Unassembled WGS sequence"/>
</dbReference>
<evidence type="ECO:0000313" key="1">
    <source>
        <dbReference type="EMBL" id="PRY46623.1"/>
    </source>
</evidence>
<protein>
    <submittedName>
        <fullName evidence="1">Beta-lactamase superfamily II metal-dependent hydrolase</fullName>
    </submittedName>
</protein>
<dbReference type="AlphaFoldDB" id="A0A2T0TLT6"/>